<sequence>MERSPSRSSRKAVCGLTAPGPGSRPLSTCAFELKRPVCLGRMRVDVDRGWAELKWQRAEESRWIEDRVNQLYVRCSSLSQRTTLTLGLDAMAARLDTRYPIPSRQRGQRIHYAELR</sequence>
<gene>
    <name evidence="1" type="ORF">SISNIDRAFT_343335</name>
</gene>
<name>A0A164MLV9_9AGAM</name>
<evidence type="ECO:0000313" key="2">
    <source>
        <dbReference type="Proteomes" id="UP000076722"/>
    </source>
</evidence>
<evidence type="ECO:0000313" key="1">
    <source>
        <dbReference type="EMBL" id="KZS86836.1"/>
    </source>
</evidence>
<reference evidence="1 2" key="1">
    <citation type="journal article" date="2016" name="Mol. Biol. Evol.">
        <title>Comparative Genomics of Early-Diverging Mushroom-Forming Fungi Provides Insights into the Origins of Lignocellulose Decay Capabilities.</title>
        <authorList>
            <person name="Nagy L.G."/>
            <person name="Riley R."/>
            <person name="Tritt A."/>
            <person name="Adam C."/>
            <person name="Daum C."/>
            <person name="Floudas D."/>
            <person name="Sun H."/>
            <person name="Yadav J.S."/>
            <person name="Pangilinan J."/>
            <person name="Larsson K.H."/>
            <person name="Matsuura K."/>
            <person name="Barry K."/>
            <person name="Labutti K."/>
            <person name="Kuo R."/>
            <person name="Ohm R.A."/>
            <person name="Bhattacharya S.S."/>
            <person name="Shirouzu T."/>
            <person name="Yoshinaga Y."/>
            <person name="Martin F.M."/>
            <person name="Grigoriev I.V."/>
            <person name="Hibbett D.S."/>
        </authorList>
    </citation>
    <scope>NUCLEOTIDE SEQUENCE [LARGE SCALE GENOMIC DNA]</scope>
    <source>
        <strain evidence="1 2">HHB9708</strain>
    </source>
</reference>
<dbReference type="EMBL" id="KV419466">
    <property type="protein sequence ID" value="KZS86836.1"/>
    <property type="molecule type" value="Genomic_DNA"/>
</dbReference>
<dbReference type="AlphaFoldDB" id="A0A164MLV9"/>
<protein>
    <submittedName>
        <fullName evidence="1">Uncharacterized protein</fullName>
    </submittedName>
</protein>
<dbReference type="Proteomes" id="UP000076722">
    <property type="component" value="Unassembled WGS sequence"/>
</dbReference>
<accession>A0A164MLV9</accession>
<keyword evidence="2" id="KW-1185">Reference proteome</keyword>
<proteinExistence type="predicted"/>
<organism evidence="1 2">
    <name type="scientific">Sistotremastrum niveocremeum HHB9708</name>
    <dbReference type="NCBI Taxonomy" id="1314777"/>
    <lineage>
        <taxon>Eukaryota</taxon>
        <taxon>Fungi</taxon>
        <taxon>Dikarya</taxon>
        <taxon>Basidiomycota</taxon>
        <taxon>Agaricomycotina</taxon>
        <taxon>Agaricomycetes</taxon>
        <taxon>Sistotremastrales</taxon>
        <taxon>Sistotremastraceae</taxon>
        <taxon>Sertulicium</taxon>
        <taxon>Sertulicium niveocremeum</taxon>
    </lineage>
</organism>